<dbReference type="AlphaFoldDB" id="A0A5B6VMV1"/>
<accession>A0A5B6VMV1</accession>
<reference evidence="2" key="1">
    <citation type="journal article" date="2019" name="Plant Biotechnol. J.">
        <title>Genome sequencing of the Australian wild diploid species Gossypium australe highlights disease resistance and delayed gland morphogenesis.</title>
        <authorList>
            <person name="Cai Y."/>
            <person name="Cai X."/>
            <person name="Wang Q."/>
            <person name="Wang P."/>
            <person name="Zhang Y."/>
            <person name="Cai C."/>
            <person name="Xu Y."/>
            <person name="Wang K."/>
            <person name="Zhou Z."/>
            <person name="Wang C."/>
            <person name="Geng S."/>
            <person name="Li B."/>
            <person name="Dong Q."/>
            <person name="Hou Y."/>
            <person name="Wang H."/>
            <person name="Ai P."/>
            <person name="Liu Z."/>
            <person name="Yi F."/>
            <person name="Sun M."/>
            <person name="An G."/>
            <person name="Cheng J."/>
            <person name="Zhang Y."/>
            <person name="Shi Q."/>
            <person name="Xie Y."/>
            <person name="Shi X."/>
            <person name="Chang Y."/>
            <person name="Huang F."/>
            <person name="Chen Y."/>
            <person name="Hong S."/>
            <person name="Mi L."/>
            <person name="Sun Q."/>
            <person name="Zhang L."/>
            <person name="Zhou B."/>
            <person name="Peng R."/>
            <person name="Zhang X."/>
            <person name="Liu F."/>
        </authorList>
    </citation>
    <scope>NUCLEOTIDE SEQUENCE [LARGE SCALE GENOMIC DNA]</scope>
    <source>
        <strain evidence="2">cv. PA1801</strain>
    </source>
</reference>
<comment type="caution">
    <text evidence="1">The sequence shown here is derived from an EMBL/GenBank/DDBJ whole genome shotgun (WGS) entry which is preliminary data.</text>
</comment>
<dbReference type="GO" id="GO:0008233">
    <property type="term" value="F:peptidase activity"/>
    <property type="evidence" value="ECO:0007669"/>
    <property type="project" value="UniProtKB-KW"/>
</dbReference>
<dbReference type="InterPro" id="IPR012337">
    <property type="entry name" value="RNaseH-like_sf"/>
</dbReference>
<dbReference type="SUPFAM" id="SSF53098">
    <property type="entry name" value="Ribonuclease H-like"/>
    <property type="match status" value="1"/>
</dbReference>
<keyword evidence="1" id="KW-0378">Hydrolase</keyword>
<proteinExistence type="predicted"/>
<dbReference type="PANTHER" id="PTHR45835:SF99">
    <property type="entry name" value="CHROMO DOMAIN-CONTAINING PROTEIN-RELATED"/>
    <property type="match status" value="1"/>
</dbReference>
<dbReference type="Proteomes" id="UP000325315">
    <property type="component" value="Unassembled WGS sequence"/>
</dbReference>
<dbReference type="InterPro" id="IPR036397">
    <property type="entry name" value="RNaseH_sf"/>
</dbReference>
<dbReference type="Gene3D" id="3.30.420.10">
    <property type="entry name" value="Ribonuclease H-like superfamily/Ribonuclease H"/>
    <property type="match status" value="1"/>
</dbReference>
<dbReference type="PANTHER" id="PTHR45835">
    <property type="entry name" value="YALI0A06105P"/>
    <property type="match status" value="1"/>
</dbReference>
<dbReference type="GO" id="GO:0003676">
    <property type="term" value="F:nucleic acid binding"/>
    <property type="evidence" value="ECO:0007669"/>
    <property type="project" value="InterPro"/>
</dbReference>
<sequence>MDFVSRLPLSPSKKNSVWVVVDRLTNSTHFLHVNTTYSLEKLAELYIAEVVCLHGVPSSIISDRDPSIAFHPQRNGQSERVIQVSENMMCFCMINFGINWERHVPLIALA</sequence>
<dbReference type="GO" id="GO:0006508">
    <property type="term" value="P:proteolysis"/>
    <property type="evidence" value="ECO:0007669"/>
    <property type="project" value="UniProtKB-KW"/>
</dbReference>
<organism evidence="1 2">
    <name type="scientific">Gossypium australe</name>
    <dbReference type="NCBI Taxonomy" id="47621"/>
    <lineage>
        <taxon>Eukaryota</taxon>
        <taxon>Viridiplantae</taxon>
        <taxon>Streptophyta</taxon>
        <taxon>Embryophyta</taxon>
        <taxon>Tracheophyta</taxon>
        <taxon>Spermatophyta</taxon>
        <taxon>Magnoliopsida</taxon>
        <taxon>eudicotyledons</taxon>
        <taxon>Gunneridae</taxon>
        <taxon>Pentapetalae</taxon>
        <taxon>rosids</taxon>
        <taxon>malvids</taxon>
        <taxon>Malvales</taxon>
        <taxon>Malvaceae</taxon>
        <taxon>Malvoideae</taxon>
        <taxon>Gossypium</taxon>
    </lineage>
</organism>
<dbReference type="EMBL" id="SMMG02000006">
    <property type="protein sequence ID" value="KAA3470510.1"/>
    <property type="molecule type" value="Genomic_DNA"/>
</dbReference>
<keyword evidence="1" id="KW-0645">Protease</keyword>
<gene>
    <name evidence="1" type="ORF">EPI10_016215</name>
</gene>
<name>A0A5B6VMV1_9ROSI</name>
<keyword evidence="2" id="KW-1185">Reference proteome</keyword>
<evidence type="ECO:0000313" key="1">
    <source>
        <dbReference type="EMBL" id="KAA3470510.1"/>
    </source>
</evidence>
<evidence type="ECO:0000313" key="2">
    <source>
        <dbReference type="Proteomes" id="UP000325315"/>
    </source>
</evidence>
<protein>
    <submittedName>
        <fullName evidence="1">Gag protease polyprotein</fullName>
    </submittedName>
</protein>